<keyword evidence="3" id="KW-1185">Reference proteome</keyword>
<evidence type="ECO:0000313" key="3">
    <source>
        <dbReference type="Proteomes" id="UP000199118"/>
    </source>
</evidence>
<sequence length="237" mass="27720">MSEPHVLTYGTRQVAWTLLRRDRRTLEIAVTPEGAIEAVAPLDAPLAKVEALLLKRMPWIDRQRRELGGMADAPLPRQHLPGETHRYRGRAYRLKVERGIRSEVRLVRGRLHVLSHAPSDREETRRLVEEWYRGTARRVFAERLELACARFPDPDAVRPVQWQVRAMEKRWGSMTPAGRLTLNLDLIRMPTPAIDYVLTHELAHRIEHHHGAAFWRLLERVMPDWQERKSALERAER</sequence>
<dbReference type="RefSeq" id="WP_092685501.1">
    <property type="nucleotide sequence ID" value="NZ_FNMZ01000014.1"/>
</dbReference>
<evidence type="ECO:0000259" key="1">
    <source>
        <dbReference type="Pfam" id="PF01863"/>
    </source>
</evidence>
<dbReference type="Gene3D" id="3.30.2010.10">
    <property type="entry name" value="Metalloproteases ('zincins'), catalytic domain"/>
    <property type="match status" value="1"/>
</dbReference>
<dbReference type="InterPro" id="IPR053136">
    <property type="entry name" value="UTP_pyrophosphatase-like"/>
</dbReference>
<protein>
    <recommendedName>
        <fullName evidence="1">YgjP-like metallopeptidase domain-containing protein</fullName>
    </recommendedName>
</protein>
<name>A0A1H3FVX1_9RHOB</name>
<organism evidence="2 3">
    <name type="scientific">Albimonas donghaensis</name>
    <dbReference type="NCBI Taxonomy" id="356660"/>
    <lineage>
        <taxon>Bacteria</taxon>
        <taxon>Pseudomonadati</taxon>
        <taxon>Pseudomonadota</taxon>
        <taxon>Alphaproteobacteria</taxon>
        <taxon>Rhodobacterales</taxon>
        <taxon>Paracoccaceae</taxon>
        <taxon>Albimonas</taxon>
    </lineage>
</organism>
<reference evidence="2 3" key="1">
    <citation type="submission" date="2016-10" db="EMBL/GenBank/DDBJ databases">
        <authorList>
            <person name="de Groot N.N."/>
        </authorList>
    </citation>
    <scope>NUCLEOTIDE SEQUENCE [LARGE SCALE GENOMIC DNA]</scope>
    <source>
        <strain evidence="2 3">DSM 17890</strain>
    </source>
</reference>
<dbReference type="PANTHER" id="PTHR30399">
    <property type="entry name" value="UNCHARACTERIZED PROTEIN YGJP"/>
    <property type="match status" value="1"/>
</dbReference>
<accession>A0A1H3FVX1</accession>
<dbReference type="Proteomes" id="UP000199118">
    <property type="component" value="Unassembled WGS sequence"/>
</dbReference>
<evidence type="ECO:0000313" key="2">
    <source>
        <dbReference type="EMBL" id="SDX94508.1"/>
    </source>
</evidence>
<dbReference type="OrthoDB" id="9795402at2"/>
<dbReference type="PANTHER" id="PTHR30399:SF1">
    <property type="entry name" value="UTP PYROPHOSPHATASE"/>
    <property type="match status" value="1"/>
</dbReference>
<dbReference type="AlphaFoldDB" id="A0A1H3FVX1"/>
<dbReference type="InterPro" id="IPR002725">
    <property type="entry name" value="YgjP-like_metallopeptidase"/>
</dbReference>
<feature type="domain" description="YgjP-like metallopeptidase" evidence="1">
    <location>
        <begin position="24"/>
        <end position="234"/>
    </location>
</feature>
<dbReference type="CDD" id="cd07344">
    <property type="entry name" value="M48_yhfN_like"/>
    <property type="match status" value="1"/>
</dbReference>
<proteinExistence type="predicted"/>
<dbReference type="EMBL" id="FNMZ01000014">
    <property type="protein sequence ID" value="SDX94508.1"/>
    <property type="molecule type" value="Genomic_DNA"/>
</dbReference>
<gene>
    <name evidence="2" type="ORF">SAMN05444336_11433</name>
</gene>
<dbReference type="Pfam" id="PF01863">
    <property type="entry name" value="YgjP-like"/>
    <property type="match status" value="1"/>
</dbReference>
<dbReference type="STRING" id="356660.SAMN05444336_11433"/>